<evidence type="ECO:0000313" key="3">
    <source>
        <dbReference type="Proteomes" id="UP001064879"/>
    </source>
</evidence>
<evidence type="ECO:0000313" key="2">
    <source>
        <dbReference type="EMBL" id="UVI36666.1"/>
    </source>
</evidence>
<organism evidence="2 3">
    <name type="scientific">Brevibacterium spongiae</name>
    <dbReference type="NCBI Taxonomy" id="2909672"/>
    <lineage>
        <taxon>Bacteria</taxon>
        <taxon>Bacillati</taxon>
        <taxon>Actinomycetota</taxon>
        <taxon>Actinomycetes</taxon>
        <taxon>Micrococcales</taxon>
        <taxon>Brevibacteriaceae</taxon>
        <taxon>Brevibacterium</taxon>
    </lineage>
</organism>
<protein>
    <submittedName>
        <fullName evidence="2">Glycosyltransferase</fullName>
        <ecNumber evidence="2">2.4.-.-</ecNumber>
    </submittedName>
</protein>
<feature type="domain" description="Glycosyltransferase 2-like" evidence="1">
    <location>
        <begin position="155"/>
        <end position="243"/>
    </location>
</feature>
<keyword evidence="2" id="KW-0808">Transferase</keyword>
<sequence length="1402" mass="157045">MSLKDLWALSELLHARELDRASEQALLKFISTRVLAGGEFDRKLNELLIERLLHADLIEPARILISRLDDSSWRKQALAVELEHPRFGGTLEGSLLTLNPSLYRYGLERISLSGDGGSGFQRLQAEATGPVNEGPLVSVIMTTDQPTANSVTAARSIVEQSYQNLELIVVDGSPGEFSPVLEQIAALDARIKVVRTSESSSQYSRRNDAIVVAEGAFITFHSDHAWAHPRRIEVQVRDLVDNSGKLANIVRKARVSDDLSLVSSRGARLVVSEPSLVFRRDAVIDEIGYFDGARKGAGTEFRKRLEAATGARVEAVGPEVPLEFALIDESDDAQDDFEQGLWIDPVWLEYREAYSQFHNRISAGEQSAYLRSGYGRQAFAAPARWTKDAQSSTAFDVILILDGRRSPRRNEFIEAVVDELYSLIATGARVAVLQSDSADGADRPGPIADALHELVQSGRITQIFDGDEVKADVAIVRHAVAVQGHSPRVQSLNVERAVVVEDIVGGDLRATTFAQADVDETLKSWMGVDPEWVTAAPLIQRPVLHSVVVDDGAVRVTISAPDSHQLVAVRFDNGEAKLDVPVTVSSDDDVIAAAQLEQFPDGELLVSIVRRHDTDECVQGCKVKHQRVLTTPGDRVLVASGRLLRLFPNFAETESRESAGFAERYLDVAVSSARIFRGQIELSLSRGPEVKLNALHLLREVDGRIRRHEFELDESDGTSQIAIRTVEGILDSRWKVFGVFQTPVGPVSAPVDFGPDTPTRDSKDYRIRRLSSGSAGVLHIVKQQSQVAVSNRTPFLSIVMPVFNVAPYLDTSIQSVLMQDFEDFELIIVDDASTDNGRQVIDMHRALDDRIRVIELDHNTLGGAGVPSNLGIRAARGKYIAFVDSDDWVTKSAFSRLVELAENNDAELVIGDFRTFDENDRSFANAYDGERWRKIPLEQVISASSHPSLLRLSPVPWRKLYRSDFVRAHRVLYPEGDYFYEDNPLHWHVLSRAERVVACDEIVSYHRMAREGQTMGAFEYKLGAIASHANTILESLKTSTAEHREILFEEFIDYVSRQRWIVRRQTQPAAARIIQHRLADIYDRARRIEPTADVPQKTVSHFAGYRTAYPDLDLTIVIPVYNSADLLRETLNSVVALEGLAFDVLLIDDGSTDDSLEVMREYERKFANVHVFEQKNRGAGRARNAIIPLCTGRYTYFLDADDVVNANALRQAIMKADHDESDLLFVQYRIEYVDEGRSRGMFNADAEIWQQLPEVEETEAKRGLVAGLINYPWNRIIRTTLLHDANIFFGPTIVHNDVLYHWHSILAAHSISFLEVDVCTHRKFAQRAQVTNINDERRMAVLESLRGTHLRISDLHTYYGVVAERWQAFALHLLEWAEDRIPEALKTTYRERAAELAETIEV</sequence>
<keyword evidence="3" id="KW-1185">Reference proteome</keyword>
<name>A0ABY5SUE3_9MICO</name>
<dbReference type="GO" id="GO:0016757">
    <property type="term" value="F:glycosyltransferase activity"/>
    <property type="evidence" value="ECO:0007669"/>
    <property type="project" value="UniProtKB-KW"/>
</dbReference>
<proteinExistence type="predicted"/>
<dbReference type="CDD" id="cd00761">
    <property type="entry name" value="Glyco_tranf_GTA_type"/>
    <property type="match status" value="3"/>
</dbReference>
<accession>A0ABY5SUE3</accession>
<dbReference type="RefSeq" id="WP_265419231.1">
    <property type="nucleotide sequence ID" value="NZ_CP093443.1"/>
</dbReference>
<dbReference type="EMBL" id="CP093443">
    <property type="protein sequence ID" value="UVI36666.1"/>
    <property type="molecule type" value="Genomic_DNA"/>
</dbReference>
<dbReference type="Pfam" id="PF00535">
    <property type="entry name" value="Glycos_transf_2"/>
    <property type="match status" value="3"/>
</dbReference>
<dbReference type="PANTHER" id="PTHR22916:SF3">
    <property type="entry name" value="UDP-GLCNAC:BETAGAL BETA-1,3-N-ACETYLGLUCOSAMINYLTRANSFERASE-LIKE PROTEIN 1"/>
    <property type="match status" value="1"/>
</dbReference>
<feature type="domain" description="Glycosyltransferase 2-like" evidence="1">
    <location>
        <begin position="1115"/>
        <end position="1248"/>
    </location>
</feature>
<dbReference type="SUPFAM" id="SSF53448">
    <property type="entry name" value="Nucleotide-diphospho-sugar transferases"/>
    <property type="match status" value="3"/>
</dbReference>
<feature type="domain" description="Glycosyltransferase 2-like" evidence="1">
    <location>
        <begin position="797"/>
        <end position="929"/>
    </location>
</feature>
<dbReference type="InterPro" id="IPR001173">
    <property type="entry name" value="Glyco_trans_2-like"/>
</dbReference>
<dbReference type="PANTHER" id="PTHR22916">
    <property type="entry name" value="GLYCOSYLTRANSFERASE"/>
    <property type="match status" value="1"/>
</dbReference>
<dbReference type="InterPro" id="IPR029044">
    <property type="entry name" value="Nucleotide-diphossugar_trans"/>
</dbReference>
<keyword evidence="2" id="KW-0328">Glycosyltransferase</keyword>
<evidence type="ECO:0000259" key="1">
    <source>
        <dbReference type="Pfam" id="PF00535"/>
    </source>
</evidence>
<reference evidence="2" key="1">
    <citation type="submission" date="2022-03" db="EMBL/GenBank/DDBJ databases">
        <title>Brevibacterium spongiae sp. nov., isolated from marine sponge.</title>
        <authorList>
            <person name="Li Z."/>
            <person name="Zhang M."/>
        </authorList>
    </citation>
    <scope>NUCLEOTIDE SEQUENCE</scope>
    <source>
        <strain evidence="2">WHS-Z9</strain>
    </source>
</reference>
<dbReference type="Proteomes" id="UP001064879">
    <property type="component" value="Chromosome"/>
</dbReference>
<dbReference type="EC" id="2.4.-.-" evidence="2"/>
<dbReference type="Gene3D" id="3.90.550.10">
    <property type="entry name" value="Spore Coat Polysaccharide Biosynthesis Protein SpsA, Chain A"/>
    <property type="match status" value="3"/>
</dbReference>
<gene>
    <name evidence="2" type="ORF">L1F31_03080</name>
</gene>